<dbReference type="SUPFAM" id="SSF53850">
    <property type="entry name" value="Periplasmic binding protein-like II"/>
    <property type="match status" value="1"/>
</dbReference>
<evidence type="ECO:0000313" key="3">
    <source>
        <dbReference type="EMBL" id="MBI3126427.1"/>
    </source>
</evidence>
<dbReference type="PANTHER" id="PTHR30024">
    <property type="entry name" value="ALIPHATIC SULFONATES-BINDING PROTEIN-RELATED"/>
    <property type="match status" value="1"/>
</dbReference>
<evidence type="ECO:0000259" key="2">
    <source>
        <dbReference type="Pfam" id="PF09084"/>
    </source>
</evidence>
<keyword evidence="1" id="KW-0732">Signal</keyword>
<dbReference type="InterPro" id="IPR015168">
    <property type="entry name" value="SsuA/THI5"/>
</dbReference>
<sequence>MKPMGKWWLGAALAFCTLAAGWGAESAGKFRIGIHRSVYGSYEVVADRMGYWKAEGLDYTVQYFKQGKLMRNAVIQDNLDVGTTGFSPFVTAQSKGAQVTGIAVTADTCAHQRIMVLKNSPLKSVKELRGKTVATSTGTSVDLSFKTFMLPAHGLTEKDLKWISVVTTDRVPALMSGNADAAIVGDPQGEIALQKGLVRAIDTFCPYDRPRLIHIGNPQTLKENPERYVKFFKGWLKAQKLLREEPEKFAKSYHEALQEVGDKTEYKVALAVVKRLTTEPLIGDEIRKNMQDIARTQKKLGWIKSEPDFIKGKMLDDTLLRKAASSLAN</sequence>
<name>A0A932HWB4_UNCTE</name>
<feature type="signal peptide" evidence="1">
    <location>
        <begin position="1"/>
        <end position="19"/>
    </location>
</feature>
<comment type="caution">
    <text evidence="3">The sequence shown here is derived from an EMBL/GenBank/DDBJ whole genome shotgun (WGS) entry which is preliminary data.</text>
</comment>
<reference evidence="3" key="1">
    <citation type="submission" date="2020-07" db="EMBL/GenBank/DDBJ databases">
        <title>Huge and variable diversity of episymbiotic CPR bacteria and DPANN archaea in groundwater ecosystems.</title>
        <authorList>
            <person name="He C.Y."/>
            <person name="Keren R."/>
            <person name="Whittaker M."/>
            <person name="Farag I.F."/>
            <person name="Doudna J."/>
            <person name="Cate J.H.D."/>
            <person name="Banfield J.F."/>
        </authorList>
    </citation>
    <scope>NUCLEOTIDE SEQUENCE</scope>
    <source>
        <strain evidence="3">NC_groundwater_763_Ag_S-0.2um_68_21</strain>
    </source>
</reference>
<accession>A0A932HWB4</accession>
<dbReference type="AlphaFoldDB" id="A0A932HWB4"/>
<gene>
    <name evidence="3" type="ORF">HYZ11_02345</name>
</gene>
<dbReference type="Proteomes" id="UP000782312">
    <property type="component" value="Unassembled WGS sequence"/>
</dbReference>
<protein>
    <submittedName>
        <fullName evidence="3">ABC transporter substrate-binding protein</fullName>
    </submittedName>
</protein>
<evidence type="ECO:0000256" key="1">
    <source>
        <dbReference type="SAM" id="SignalP"/>
    </source>
</evidence>
<dbReference type="PANTHER" id="PTHR30024:SF42">
    <property type="entry name" value="ALIPHATIC SULFONATES-BINDING PROTEIN-RELATED"/>
    <property type="match status" value="1"/>
</dbReference>
<organism evidence="3 4">
    <name type="scientific">Tectimicrobiota bacterium</name>
    <dbReference type="NCBI Taxonomy" id="2528274"/>
    <lineage>
        <taxon>Bacteria</taxon>
        <taxon>Pseudomonadati</taxon>
        <taxon>Nitrospinota/Tectimicrobiota group</taxon>
        <taxon>Candidatus Tectimicrobiota</taxon>
    </lineage>
</organism>
<proteinExistence type="predicted"/>
<dbReference type="EMBL" id="JACPUR010000003">
    <property type="protein sequence ID" value="MBI3126427.1"/>
    <property type="molecule type" value="Genomic_DNA"/>
</dbReference>
<dbReference type="Gene3D" id="3.40.190.10">
    <property type="entry name" value="Periplasmic binding protein-like II"/>
    <property type="match status" value="2"/>
</dbReference>
<evidence type="ECO:0000313" key="4">
    <source>
        <dbReference type="Proteomes" id="UP000782312"/>
    </source>
</evidence>
<feature type="domain" description="SsuA/THI5-like" evidence="2">
    <location>
        <begin position="44"/>
        <end position="248"/>
    </location>
</feature>
<dbReference type="Pfam" id="PF09084">
    <property type="entry name" value="NMT1"/>
    <property type="match status" value="1"/>
</dbReference>
<feature type="chain" id="PRO_5036795423" evidence="1">
    <location>
        <begin position="20"/>
        <end position="329"/>
    </location>
</feature>